<sequence length="92" mass="9913">MDYKALQAAASDVIAFIDNNAPKHTSADVLTSIKNQMVFIRDNAAAGKNPSTELSSGAKFTYAVLASRELASPEEMALQDLIDKVTSILIKR</sequence>
<keyword evidence="2" id="KW-1185">Reference proteome</keyword>
<evidence type="ECO:0000313" key="2">
    <source>
        <dbReference type="Proteomes" id="UP000219353"/>
    </source>
</evidence>
<name>A0A285JGQ6_9GAMM</name>
<proteinExistence type="predicted"/>
<evidence type="ECO:0008006" key="3">
    <source>
        <dbReference type="Google" id="ProtNLM"/>
    </source>
</evidence>
<organism evidence="1 2">
    <name type="scientific">Arsukibacterium tuosuense</name>
    <dbReference type="NCBI Taxonomy" id="1323745"/>
    <lineage>
        <taxon>Bacteria</taxon>
        <taxon>Pseudomonadati</taxon>
        <taxon>Pseudomonadota</taxon>
        <taxon>Gammaproteobacteria</taxon>
        <taxon>Chromatiales</taxon>
        <taxon>Chromatiaceae</taxon>
        <taxon>Arsukibacterium</taxon>
    </lineage>
</organism>
<evidence type="ECO:0000313" key="1">
    <source>
        <dbReference type="EMBL" id="SNY58967.1"/>
    </source>
</evidence>
<dbReference type="EMBL" id="OBEB01000008">
    <property type="protein sequence ID" value="SNY58967.1"/>
    <property type="molecule type" value="Genomic_DNA"/>
</dbReference>
<accession>A0A285JGQ6</accession>
<reference evidence="2" key="1">
    <citation type="submission" date="2017-09" db="EMBL/GenBank/DDBJ databases">
        <authorList>
            <person name="Varghese N."/>
            <person name="Submissions S."/>
        </authorList>
    </citation>
    <scope>NUCLEOTIDE SEQUENCE [LARGE SCALE GENOMIC DNA]</scope>
    <source>
        <strain evidence="2">CGMCC 1.12461</strain>
    </source>
</reference>
<dbReference type="OrthoDB" id="5772122at2"/>
<dbReference type="AlphaFoldDB" id="A0A285JGQ6"/>
<protein>
    <recommendedName>
        <fullName evidence="3">Tsi6 domain-containing protein</fullName>
    </recommendedName>
</protein>
<dbReference type="Proteomes" id="UP000219353">
    <property type="component" value="Unassembled WGS sequence"/>
</dbReference>
<gene>
    <name evidence="1" type="ORF">SAMN06297280_3530</name>
</gene>